<dbReference type="GO" id="GO:0098719">
    <property type="term" value="P:sodium ion import across plasma membrane"/>
    <property type="evidence" value="ECO:0007669"/>
    <property type="project" value="TreeGrafter"/>
</dbReference>
<evidence type="ECO:0000256" key="10">
    <source>
        <dbReference type="SAM" id="MobiDB-lite"/>
    </source>
</evidence>
<dbReference type="Gene3D" id="6.10.140.1330">
    <property type="match status" value="1"/>
</dbReference>
<evidence type="ECO:0000256" key="7">
    <source>
        <dbReference type="ARBA" id="ARBA00023065"/>
    </source>
</evidence>
<evidence type="ECO:0000256" key="2">
    <source>
        <dbReference type="ARBA" id="ARBA00022448"/>
    </source>
</evidence>
<feature type="transmembrane region" description="Helical" evidence="11">
    <location>
        <begin position="32"/>
        <end position="64"/>
    </location>
</feature>
<evidence type="ECO:0000256" key="4">
    <source>
        <dbReference type="ARBA" id="ARBA00022692"/>
    </source>
</evidence>
<feature type="transmembrane region" description="Helical" evidence="11">
    <location>
        <begin position="393"/>
        <end position="417"/>
    </location>
</feature>
<feature type="transmembrane region" description="Helical" evidence="11">
    <location>
        <begin position="275"/>
        <end position="292"/>
    </location>
</feature>
<dbReference type="EMBL" id="SSTJ01000018">
    <property type="protein sequence ID" value="THG36018.1"/>
    <property type="molecule type" value="Genomic_DNA"/>
</dbReference>
<keyword evidence="3" id="KW-1003">Cell membrane</keyword>
<gene>
    <name evidence="13" type="ORF">E5986_10490</name>
</gene>
<evidence type="ECO:0000256" key="8">
    <source>
        <dbReference type="ARBA" id="ARBA00023136"/>
    </source>
</evidence>
<feature type="transmembrane region" description="Helical" evidence="11">
    <location>
        <begin position="85"/>
        <end position="108"/>
    </location>
</feature>
<reference evidence="13 14" key="1">
    <citation type="submission" date="2019-04" db="EMBL/GenBank/DDBJ databases">
        <title>Microbes associate with the intestines of laboratory mice.</title>
        <authorList>
            <person name="Navarre W."/>
            <person name="Wong E."/>
            <person name="Huang K.C."/>
            <person name="Tropini C."/>
            <person name="Ng K."/>
            <person name="Yu B."/>
        </authorList>
    </citation>
    <scope>NUCLEOTIDE SEQUENCE [LARGE SCALE GENOMIC DNA]</scope>
    <source>
        <strain evidence="13 14">NM80_B27</strain>
    </source>
</reference>
<evidence type="ECO:0000256" key="9">
    <source>
        <dbReference type="ARBA" id="ARBA00023201"/>
    </source>
</evidence>
<dbReference type="PANTHER" id="PTHR10110:SF86">
    <property type="entry name" value="SODIUM_HYDROGEN EXCHANGER 7"/>
    <property type="match status" value="1"/>
</dbReference>
<evidence type="ECO:0000313" key="13">
    <source>
        <dbReference type="EMBL" id="THG36018.1"/>
    </source>
</evidence>
<dbReference type="AlphaFoldDB" id="A0A4S4FZX2"/>
<feature type="transmembrane region" description="Helical" evidence="11">
    <location>
        <begin position="114"/>
        <end position="136"/>
    </location>
</feature>
<comment type="caution">
    <text evidence="13">The sequence shown here is derived from an EMBL/GenBank/DDBJ whole genome shotgun (WGS) entry which is preliminary data.</text>
</comment>
<keyword evidence="2" id="KW-0813">Transport</keyword>
<evidence type="ECO:0000259" key="12">
    <source>
        <dbReference type="Pfam" id="PF00999"/>
    </source>
</evidence>
<comment type="subcellular location">
    <subcellularLocation>
        <location evidence="1">Cell membrane</location>
        <topology evidence="1">Multi-pass membrane protein</topology>
    </subcellularLocation>
</comment>
<evidence type="ECO:0000256" key="1">
    <source>
        <dbReference type="ARBA" id="ARBA00004651"/>
    </source>
</evidence>
<keyword evidence="8 11" id="KW-0472">Membrane</keyword>
<keyword evidence="5 11" id="KW-1133">Transmembrane helix</keyword>
<feature type="transmembrane region" description="Helical" evidence="11">
    <location>
        <begin position="429"/>
        <end position="449"/>
    </location>
</feature>
<feature type="transmembrane region" description="Helical" evidence="11">
    <location>
        <begin position="230"/>
        <end position="254"/>
    </location>
</feature>
<organism evidence="13 14">
    <name type="scientific">Adlercreutzia caecimuris</name>
    <dbReference type="NCBI Taxonomy" id="671266"/>
    <lineage>
        <taxon>Bacteria</taxon>
        <taxon>Bacillati</taxon>
        <taxon>Actinomycetota</taxon>
        <taxon>Coriobacteriia</taxon>
        <taxon>Eggerthellales</taxon>
        <taxon>Eggerthellaceae</taxon>
        <taxon>Adlercreutzia</taxon>
    </lineage>
</organism>
<dbReference type="GO" id="GO:0015386">
    <property type="term" value="F:potassium:proton antiporter activity"/>
    <property type="evidence" value="ECO:0007669"/>
    <property type="project" value="TreeGrafter"/>
</dbReference>
<keyword evidence="4 11" id="KW-0812">Transmembrane</keyword>
<dbReference type="Pfam" id="PF00999">
    <property type="entry name" value="Na_H_Exchanger"/>
    <property type="match status" value="1"/>
</dbReference>
<dbReference type="Proteomes" id="UP000308978">
    <property type="component" value="Unassembled WGS sequence"/>
</dbReference>
<dbReference type="InterPro" id="IPR018422">
    <property type="entry name" value="Cation/H_exchanger_CPA1"/>
</dbReference>
<proteinExistence type="predicted"/>
<dbReference type="GO" id="GO:0015385">
    <property type="term" value="F:sodium:proton antiporter activity"/>
    <property type="evidence" value="ECO:0007669"/>
    <property type="project" value="InterPro"/>
</dbReference>
<keyword evidence="6" id="KW-0915">Sodium</keyword>
<feature type="transmembrane region" description="Helical" evidence="11">
    <location>
        <begin position="188"/>
        <end position="210"/>
    </location>
</feature>
<feature type="transmembrane region" description="Helical" evidence="11">
    <location>
        <begin position="312"/>
        <end position="338"/>
    </location>
</feature>
<protein>
    <submittedName>
        <fullName evidence="13">Sodium:proton antiporter</fullName>
    </submittedName>
</protein>
<feature type="region of interest" description="Disordered" evidence="10">
    <location>
        <begin position="350"/>
        <end position="378"/>
    </location>
</feature>
<keyword evidence="9" id="KW-0739">Sodium transport</keyword>
<evidence type="ECO:0000256" key="3">
    <source>
        <dbReference type="ARBA" id="ARBA00022475"/>
    </source>
</evidence>
<dbReference type="PANTHER" id="PTHR10110">
    <property type="entry name" value="SODIUM/HYDROGEN EXCHANGER"/>
    <property type="match status" value="1"/>
</dbReference>
<dbReference type="InterPro" id="IPR006153">
    <property type="entry name" value="Cation/H_exchanger_TM"/>
</dbReference>
<accession>A0A4S4FZX2</accession>
<keyword evidence="7" id="KW-0406">Ion transport</keyword>
<sequence length="742" mass="80971">MVEILELALVVLACVIGSAILCQVVPRLSLPLVQIAVGCAVALLVPAIHDVHVSSELFLVLFIAPLLFNEARNTEPRELWENKGAILSLAVGLVLLTVLAVGFALNWFVPSIPLAAAFACAAALAPTDAAAVGALASSVSLKKRQSTLLSGESLINDASGVVAFQFASAAALTGAFSAIDVGAEFARLFFGGIAVGAALGFAGRTAARLLRRGGYESTTTNVLYEVFSPFFVFLFAEWASTSGILAVVAAGLVMAERQPRLTSSAAAQRQIVSNGFWRIIVFLINSVVFTLLGMELPQAFTPAIADRFSPLFLLGVVALVTVLIMGCRFIWVLAMEAVHRLVLRRRRGRKGGKRARRASKLETVETNQPSPTPHLRQRRPHWRERVGSLMRNALVLTVGGPKGAVTLSIIFTLPLAMNDGTTPFPERDLIVFLTASVILCTLLLADGLLPRLAPRAADSASDEELRRATMWVLEGTLRELQAMLDDEADSRYDPALRLTIAQYRIRLIHEREASSDGCGRKLDELSQAVREVQQKKADELQNAAGLSVNVSTPYYAALRRIRRSIGYDGTDVNVGSRFRNLRGRAALLWQRTKPDGVETDQDERVYYDSCLFAIQLEHAAIDYLQDVIVQDDDRKKPATVLLGEHRMALNSLWNRINYGQGVKQADRPDLTMGPHAALPEGMEPLFGKQFAEAARYADEVDADALTIELDQIRHLLEHGEIALPVANELRQRVYVLQMSLGV</sequence>
<evidence type="ECO:0000256" key="5">
    <source>
        <dbReference type="ARBA" id="ARBA00022989"/>
    </source>
</evidence>
<dbReference type="RefSeq" id="WP_136435758.1">
    <property type="nucleotide sequence ID" value="NZ_SSTJ01000018.1"/>
</dbReference>
<evidence type="ECO:0000313" key="14">
    <source>
        <dbReference type="Proteomes" id="UP000308978"/>
    </source>
</evidence>
<evidence type="ECO:0000256" key="6">
    <source>
        <dbReference type="ARBA" id="ARBA00023053"/>
    </source>
</evidence>
<feature type="domain" description="Cation/H+ exchanger transmembrane" evidence="12">
    <location>
        <begin position="18"/>
        <end position="446"/>
    </location>
</feature>
<dbReference type="GO" id="GO:0005886">
    <property type="term" value="C:plasma membrane"/>
    <property type="evidence" value="ECO:0007669"/>
    <property type="project" value="UniProtKB-SubCell"/>
</dbReference>
<dbReference type="GO" id="GO:0051453">
    <property type="term" value="P:regulation of intracellular pH"/>
    <property type="evidence" value="ECO:0007669"/>
    <property type="project" value="TreeGrafter"/>
</dbReference>
<evidence type="ECO:0000256" key="11">
    <source>
        <dbReference type="SAM" id="Phobius"/>
    </source>
</evidence>
<name>A0A4S4FZX2_9ACTN</name>